<dbReference type="EC" id="1.-.-.-" evidence="1"/>
<accession>A0ABW3M4M2</accession>
<evidence type="ECO:0000313" key="1">
    <source>
        <dbReference type="EMBL" id="MFD1045631.1"/>
    </source>
</evidence>
<keyword evidence="2" id="KW-1185">Reference proteome</keyword>
<dbReference type="InterPro" id="IPR024747">
    <property type="entry name" value="Pyridox_Oxase-rel"/>
</dbReference>
<proteinExistence type="predicted"/>
<dbReference type="Proteomes" id="UP001597045">
    <property type="component" value="Unassembled WGS sequence"/>
</dbReference>
<organism evidence="1 2">
    <name type="scientific">Kibdelosporangium lantanae</name>
    <dbReference type="NCBI Taxonomy" id="1497396"/>
    <lineage>
        <taxon>Bacteria</taxon>
        <taxon>Bacillati</taxon>
        <taxon>Actinomycetota</taxon>
        <taxon>Actinomycetes</taxon>
        <taxon>Pseudonocardiales</taxon>
        <taxon>Pseudonocardiaceae</taxon>
        <taxon>Kibdelosporangium</taxon>
    </lineage>
</organism>
<sequence length="119" mass="12893">MRLLSKAPVGRIVYTDRALPAIQPVNFVVDGWSIMIRTASHSRLAVAASGTVVAFEVDEFTSDPKRTGWSVVAVGCAEGVSDNELPAVRRLGLQPSAPGARDYYLRVAIEIISGRRLVR</sequence>
<dbReference type="SUPFAM" id="SSF50475">
    <property type="entry name" value="FMN-binding split barrel"/>
    <property type="match status" value="1"/>
</dbReference>
<dbReference type="Gene3D" id="2.30.110.10">
    <property type="entry name" value="Electron Transport, Fmn-binding Protein, Chain A"/>
    <property type="match status" value="1"/>
</dbReference>
<gene>
    <name evidence="1" type="ORF">ACFQ1S_08640</name>
</gene>
<dbReference type="Pfam" id="PF12900">
    <property type="entry name" value="Pyridox_ox_2"/>
    <property type="match status" value="1"/>
</dbReference>
<dbReference type="InterPro" id="IPR012349">
    <property type="entry name" value="Split_barrel_FMN-bd"/>
</dbReference>
<dbReference type="GO" id="GO:0016491">
    <property type="term" value="F:oxidoreductase activity"/>
    <property type="evidence" value="ECO:0007669"/>
    <property type="project" value="UniProtKB-KW"/>
</dbReference>
<reference evidence="2" key="1">
    <citation type="journal article" date="2019" name="Int. J. Syst. Evol. Microbiol.">
        <title>The Global Catalogue of Microorganisms (GCM) 10K type strain sequencing project: providing services to taxonomists for standard genome sequencing and annotation.</title>
        <authorList>
            <consortium name="The Broad Institute Genomics Platform"/>
            <consortium name="The Broad Institute Genome Sequencing Center for Infectious Disease"/>
            <person name="Wu L."/>
            <person name="Ma J."/>
        </authorList>
    </citation>
    <scope>NUCLEOTIDE SEQUENCE [LARGE SCALE GENOMIC DNA]</scope>
    <source>
        <strain evidence="2">JCM 31486</strain>
    </source>
</reference>
<name>A0ABW3M4M2_9PSEU</name>
<comment type="caution">
    <text evidence="1">The sequence shown here is derived from an EMBL/GenBank/DDBJ whole genome shotgun (WGS) entry which is preliminary data.</text>
</comment>
<keyword evidence="1" id="KW-0560">Oxidoreductase</keyword>
<protein>
    <submittedName>
        <fullName evidence="1">Pyridoxamine 5'-phosphate oxidase family protein</fullName>
        <ecNumber evidence="1">1.-.-.-</ecNumber>
    </submittedName>
</protein>
<evidence type="ECO:0000313" key="2">
    <source>
        <dbReference type="Proteomes" id="UP001597045"/>
    </source>
</evidence>
<dbReference type="EMBL" id="JBHTIS010000362">
    <property type="protein sequence ID" value="MFD1045631.1"/>
    <property type="molecule type" value="Genomic_DNA"/>
</dbReference>